<sequence length="668" mass="74051">MKSIALAGNPNTGKTSLFNMLTKSYEYVGNWTGVTVEKKIGKLKSGDAELIDLPGIYSLNPLSKDEGISINYLMNESPSTIINIVDGSLLERNLNLTIQLLEYGKPLLIGLNMVDIAKSRGIRIDQKKLARLLGVPVVPIIARTGSGCDEILEQLGQSASSSTFQIDYGEIIEEAISEIDDRLDADLPYHHRWLAIQFLEGNHVVKDKLSAWIPEKDLNEMYNRTEKKIKDTGESHTLPSYIYKVRNERIKSIIGEAVYVESKSATNWTEKIDRVLLNRFLGIPLFLAVMYLVFQFTFDWLGSPISDQLDGFLSGPASDGLTWLLTFCGASSFIKSVVLEGIISGVGGVLVFVPQIFILFFFISWLEDSGYMARIALLMDRLMSSVGLNGKAFIPMIIGFGCNVPGIMAARTIEHPKERLLTILLSPLMSCSARLTVYALFAAAFFNSHQSLIVLSLYVLSIVTALLLAKLFSSTFLKHEDQSAFVIELPPYRVPQWRILLRSTWEKGKGFVRKAGTFIFGGSVVIWLLSYAGPSGFDVEMNQSFLAIIGNAIALLFDPIGFGNWQAGASLLTGFLAKEVVVSTMNIIYMTPDDTALQGVLGQYFTSLQAYSFMAFTLLYVPCLATVAVIKKETMSKKWTWFSIVYALVIAYVISLVIYQGGRLLGFH</sequence>
<dbReference type="CDD" id="cd01879">
    <property type="entry name" value="FeoB"/>
    <property type="match status" value="1"/>
</dbReference>
<evidence type="ECO:0000256" key="7">
    <source>
        <dbReference type="ARBA" id="ARBA00022741"/>
    </source>
</evidence>
<evidence type="ECO:0000256" key="9">
    <source>
        <dbReference type="ARBA" id="ARBA00023004"/>
    </source>
</evidence>
<comment type="subcellular location">
    <subcellularLocation>
        <location evidence="2 17">Cell membrane</location>
        <topology evidence="2 17">Multi-pass membrane protein</topology>
    </subcellularLocation>
</comment>
<evidence type="ECO:0000256" key="17">
    <source>
        <dbReference type="RuleBase" id="RU362098"/>
    </source>
</evidence>
<feature type="binding site" evidence="16">
    <location>
        <position position="19"/>
    </location>
    <ligand>
        <name>Mg(2+)</name>
        <dbReference type="ChEBI" id="CHEBI:18420"/>
        <label>2</label>
    </ligand>
</feature>
<evidence type="ECO:0000256" key="4">
    <source>
        <dbReference type="ARBA" id="ARBA00022475"/>
    </source>
</evidence>
<dbReference type="InterPro" id="IPR027417">
    <property type="entry name" value="P-loop_NTPase"/>
</dbReference>
<evidence type="ECO:0000256" key="2">
    <source>
        <dbReference type="ARBA" id="ARBA00004651"/>
    </source>
</evidence>
<dbReference type="RefSeq" id="WP_307252418.1">
    <property type="nucleotide sequence ID" value="NZ_JAUSUV010000006.1"/>
</dbReference>
<gene>
    <name evidence="19" type="ORF">J2Z48_001556</name>
</gene>
<name>A0AAJ1WSH7_9BACL</name>
<dbReference type="InterPro" id="IPR011642">
    <property type="entry name" value="Gate_dom"/>
</dbReference>
<dbReference type="Gene3D" id="1.10.287.1770">
    <property type="match status" value="1"/>
</dbReference>
<keyword evidence="6 17" id="KW-0812">Transmembrane</keyword>
<evidence type="ECO:0000256" key="13">
    <source>
        <dbReference type="ARBA" id="ARBA00031200"/>
    </source>
</evidence>
<dbReference type="GO" id="GO:0005525">
    <property type="term" value="F:GTP binding"/>
    <property type="evidence" value="ECO:0007669"/>
    <property type="project" value="UniProtKB-KW"/>
</dbReference>
<organism evidence="19 20">
    <name type="scientific">Croceifilum oryzae</name>
    <dbReference type="NCBI Taxonomy" id="1553429"/>
    <lineage>
        <taxon>Bacteria</taxon>
        <taxon>Bacillati</taxon>
        <taxon>Bacillota</taxon>
        <taxon>Bacilli</taxon>
        <taxon>Bacillales</taxon>
        <taxon>Thermoactinomycetaceae</taxon>
        <taxon>Croceifilum</taxon>
    </lineage>
</organism>
<feature type="transmembrane region" description="Helical" evidence="17">
    <location>
        <begin position="639"/>
        <end position="659"/>
    </location>
</feature>
<feature type="transmembrane region" description="Helical" evidence="17">
    <location>
        <begin position="386"/>
        <end position="408"/>
    </location>
</feature>
<dbReference type="InterPro" id="IPR041069">
    <property type="entry name" value="FeoB_Cyto"/>
</dbReference>
<dbReference type="Pfam" id="PF07670">
    <property type="entry name" value="Gate"/>
    <property type="match status" value="2"/>
</dbReference>
<protein>
    <recommendedName>
        <fullName evidence="13 14">Ferrous iron transport protein B</fullName>
    </recommendedName>
</protein>
<keyword evidence="3 17" id="KW-0813">Transport</keyword>
<evidence type="ECO:0000313" key="20">
    <source>
        <dbReference type="Proteomes" id="UP001238450"/>
    </source>
</evidence>
<keyword evidence="12 17" id="KW-0472">Membrane</keyword>
<feature type="transmembrane region" description="Helical" evidence="17">
    <location>
        <begin position="452"/>
        <end position="472"/>
    </location>
</feature>
<feature type="domain" description="FeoB-type G" evidence="18">
    <location>
        <begin position="1"/>
        <end position="161"/>
    </location>
</feature>
<feature type="binding site" evidence="15">
    <location>
        <begin position="52"/>
        <end position="55"/>
    </location>
    <ligand>
        <name>GTP</name>
        <dbReference type="ChEBI" id="CHEBI:37565"/>
        <label>1</label>
    </ligand>
</feature>
<dbReference type="GO" id="GO:0046872">
    <property type="term" value="F:metal ion binding"/>
    <property type="evidence" value="ECO:0007669"/>
    <property type="project" value="UniProtKB-KW"/>
</dbReference>
<dbReference type="PANTHER" id="PTHR43185">
    <property type="entry name" value="FERROUS IRON TRANSPORT PROTEIN B"/>
    <property type="match status" value="1"/>
</dbReference>
<dbReference type="SUPFAM" id="SSF52540">
    <property type="entry name" value="P-loop containing nucleoside triphosphate hydrolases"/>
    <property type="match status" value="1"/>
</dbReference>
<evidence type="ECO:0000256" key="8">
    <source>
        <dbReference type="ARBA" id="ARBA00022989"/>
    </source>
</evidence>
<comment type="similarity">
    <text evidence="17">Belongs to the TRAFAC class TrmE-Era-EngA-EngB-Septin-like GTPase superfamily. FeoB GTPase (TC 9.A.8) family.</text>
</comment>
<dbReference type="AlphaFoldDB" id="A0AAJ1WSH7"/>
<feature type="transmembrane region" description="Helical" evidence="17">
    <location>
        <begin position="544"/>
        <end position="562"/>
    </location>
</feature>
<evidence type="ECO:0000256" key="5">
    <source>
        <dbReference type="ARBA" id="ARBA00022496"/>
    </source>
</evidence>
<comment type="function">
    <text evidence="1 17">Probable transporter of a GTP-driven Fe(2+) uptake system.</text>
</comment>
<dbReference type="NCBIfam" id="TIGR00437">
    <property type="entry name" value="feoB"/>
    <property type="match status" value="1"/>
</dbReference>
<keyword evidence="11 15" id="KW-0342">GTP-binding</keyword>
<evidence type="ECO:0000256" key="6">
    <source>
        <dbReference type="ARBA" id="ARBA00022692"/>
    </source>
</evidence>
<dbReference type="Pfam" id="PF02421">
    <property type="entry name" value="FeoB_N"/>
    <property type="match status" value="1"/>
</dbReference>
<comment type="caution">
    <text evidence="19">The sequence shown here is derived from an EMBL/GenBank/DDBJ whole genome shotgun (WGS) entry which is preliminary data.</text>
</comment>
<keyword evidence="10" id="KW-0406">Ion transport</keyword>
<dbReference type="PROSITE" id="PS51711">
    <property type="entry name" value="G_FEOB"/>
    <property type="match status" value="1"/>
</dbReference>
<feature type="transmembrane region" description="Helical" evidence="17">
    <location>
        <begin position="569"/>
        <end position="590"/>
    </location>
</feature>
<evidence type="ECO:0000256" key="11">
    <source>
        <dbReference type="ARBA" id="ARBA00023134"/>
    </source>
</evidence>
<evidence type="ECO:0000256" key="14">
    <source>
        <dbReference type="NCBIfam" id="TIGR00437"/>
    </source>
</evidence>
<evidence type="ECO:0000256" key="10">
    <source>
        <dbReference type="ARBA" id="ARBA00023065"/>
    </source>
</evidence>
<keyword evidence="9 17" id="KW-0408">Iron</keyword>
<feature type="transmembrane region" description="Helical" evidence="17">
    <location>
        <begin position="511"/>
        <end position="532"/>
    </location>
</feature>
<feature type="binding site" evidence="15">
    <location>
        <begin position="8"/>
        <end position="15"/>
    </location>
    <ligand>
        <name>GTP</name>
        <dbReference type="ChEBI" id="CHEBI:37565"/>
        <label>1</label>
    </ligand>
</feature>
<dbReference type="InterPro" id="IPR003373">
    <property type="entry name" value="Fe2_transport_prot-B"/>
</dbReference>
<keyword evidence="16" id="KW-0460">Magnesium</keyword>
<evidence type="ECO:0000256" key="1">
    <source>
        <dbReference type="ARBA" id="ARBA00003926"/>
    </source>
</evidence>
<dbReference type="InterPro" id="IPR050860">
    <property type="entry name" value="FeoB_GTPase"/>
</dbReference>
<feature type="transmembrane region" description="Helical" evidence="17">
    <location>
        <begin position="346"/>
        <end position="366"/>
    </location>
</feature>
<feature type="transmembrane region" description="Helical" evidence="17">
    <location>
        <begin position="420"/>
        <end position="446"/>
    </location>
</feature>
<evidence type="ECO:0000256" key="15">
    <source>
        <dbReference type="PIRSR" id="PIRSR603373-1"/>
    </source>
</evidence>
<dbReference type="Pfam" id="PF17910">
    <property type="entry name" value="FeoB_Cyto"/>
    <property type="match status" value="1"/>
</dbReference>
<dbReference type="InterPro" id="IPR011640">
    <property type="entry name" value="Fe2_transport_prot_B_C"/>
</dbReference>
<dbReference type="EMBL" id="JAUSUV010000006">
    <property type="protein sequence ID" value="MDQ0417383.1"/>
    <property type="molecule type" value="Genomic_DNA"/>
</dbReference>
<proteinExistence type="inferred from homology"/>
<feature type="transmembrane region" description="Helical" evidence="17">
    <location>
        <begin position="321"/>
        <end position="339"/>
    </location>
</feature>
<keyword evidence="7 15" id="KW-0547">Nucleotide-binding</keyword>
<dbReference type="InterPro" id="IPR030389">
    <property type="entry name" value="G_FEOB_dom"/>
</dbReference>
<evidence type="ECO:0000256" key="12">
    <source>
        <dbReference type="ARBA" id="ARBA00023136"/>
    </source>
</evidence>
<dbReference type="GO" id="GO:0005886">
    <property type="term" value="C:plasma membrane"/>
    <property type="evidence" value="ECO:0007669"/>
    <property type="project" value="UniProtKB-SubCell"/>
</dbReference>
<keyword evidence="16" id="KW-0479">Metal-binding</keyword>
<keyword evidence="5 17" id="KW-0410">Iron transport</keyword>
<dbReference type="Gene3D" id="3.40.50.300">
    <property type="entry name" value="P-loop containing nucleotide triphosphate hydrolases"/>
    <property type="match status" value="1"/>
</dbReference>
<feature type="transmembrane region" description="Helical" evidence="17">
    <location>
        <begin position="280"/>
        <end position="301"/>
    </location>
</feature>
<evidence type="ECO:0000256" key="3">
    <source>
        <dbReference type="ARBA" id="ARBA00022448"/>
    </source>
</evidence>
<feature type="binding site" evidence="15">
    <location>
        <begin position="33"/>
        <end position="37"/>
    </location>
    <ligand>
        <name>GTP</name>
        <dbReference type="ChEBI" id="CHEBI:37565"/>
        <label>1</label>
    </ligand>
</feature>
<accession>A0AAJ1WSH7</accession>
<dbReference type="Pfam" id="PF07664">
    <property type="entry name" value="FeoB_C"/>
    <property type="match status" value="1"/>
</dbReference>
<feature type="binding site" evidence="15">
    <location>
        <begin position="112"/>
        <end position="115"/>
    </location>
    <ligand>
        <name>GTP</name>
        <dbReference type="ChEBI" id="CHEBI:37565"/>
        <label>1</label>
    </ligand>
</feature>
<reference evidence="19 20" key="1">
    <citation type="submission" date="2023-07" db="EMBL/GenBank/DDBJ databases">
        <title>Genomic Encyclopedia of Type Strains, Phase IV (KMG-IV): sequencing the most valuable type-strain genomes for metagenomic binning, comparative biology and taxonomic classification.</title>
        <authorList>
            <person name="Goeker M."/>
        </authorList>
    </citation>
    <scope>NUCLEOTIDE SEQUENCE [LARGE SCALE GENOMIC DNA]</scope>
    <source>
        <strain evidence="19 20">DSM 46876</strain>
    </source>
</reference>
<dbReference type="PANTHER" id="PTHR43185:SF1">
    <property type="entry name" value="FE(2+) TRANSPORTER FEOB"/>
    <property type="match status" value="1"/>
</dbReference>
<keyword evidence="20" id="KW-1185">Reference proteome</keyword>
<keyword evidence="4" id="KW-1003">Cell membrane</keyword>
<evidence type="ECO:0000256" key="16">
    <source>
        <dbReference type="PIRSR" id="PIRSR603373-2"/>
    </source>
</evidence>
<evidence type="ECO:0000259" key="18">
    <source>
        <dbReference type="PROSITE" id="PS51711"/>
    </source>
</evidence>
<dbReference type="GO" id="GO:0015093">
    <property type="term" value="F:ferrous iron transmembrane transporter activity"/>
    <property type="evidence" value="ECO:0007669"/>
    <property type="project" value="UniProtKB-UniRule"/>
</dbReference>
<evidence type="ECO:0000313" key="19">
    <source>
        <dbReference type="EMBL" id="MDQ0417383.1"/>
    </source>
</evidence>
<feature type="transmembrane region" description="Helical" evidence="17">
    <location>
        <begin position="610"/>
        <end position="630"/>
    </location>
</feature>
<keyword evidence="8 17" id="KW-1133">Transmembrane helix</keyword>
<feature type="binding site" evidence="16">
    <location>
        <position position="22"/>
    </location>
    <ligand>
        <name>Mg(2+)</name>
        <dbReference type="ChEBI" id="CHEBI:18420"/>
        <label>1</label>
    </ligand>
</feature>
<dbReference type="Proteomes" id="UP001238450">
    <property type="component" value="Unassembled WGS sequence"/>
</dbReference>